<reference evidence="3 4" key="1">
    <citation type="submission" date="2019-02" db="EMBL/GenBank/DDBJ databases">
        <title>Draft genome sequence of Amycolatopsis sp. 8-3EHSu isolated from roots of Suaeda maritima.</title>
        <authorList>
            <person name="Duangmal K."/>
            <person name="Chantavorakit T."/>
        </authorList>
    </citation>
    <scope>NUCLEOTIDE SEQUENCE [LARGE SCALE GENOMIC DNA]</scope>
    <source>
        <strain evidence="3 4">8-3EHSu</strain>
    </source>
</reference>
<gene>
    <name evidence="3" type="ORF">EWH70_33750</name>
</gene>
<dbReference type="CDD" id="cd01107">
    <property type="entry name" value="HTH_BmrR"/>
    <property type="match status" value="1"/>
</dbReference>
<dbReference type="Gene3D" id="3.10.150.10">
    <property type="entry name" value="DNA Polymerase III, subunit A, domain 2"/>
    <property type="match status" value="2"/>
</dbReference>
<dbReference type="InterPro" id="IPR009061">
    <property type="entry name" value="DNA-bd_dom_put_sf"/>
</dbReference>
<dbReference type="InterPro" id="IPR047057">
    <property type="entry name" value="MerR_fam"/>
</dbReference>
<dbReference type="Proteomes" id="UP000292003">
    <property type="component" value="Unassembled WGS sequence"/>
</dbReference>
<dbReference type="EMBL" id="SFCC01000023">
    <property type="protein sequence ID" value="RZQ59553.1"/>
    <property type="molecule type" value="Genomic_DNA"/>
</dbReference>
<feature type="domain" description="HTH merR-type" evidence="2">
    <location>
        <begin position="5"/>
        <end position="75"/>
    </location>
</feature>
<dbReference type="Pfam" id="PF13411">
    <property type="entry name" value="MerR_1"/>
    <property type="match status" value="1"/>
</dbReference>
<evidence type="ECO:0000256" key="1">
    <source>
        <dbReference type="ARBA" id="ARBA00023125"/>
    </source>
</evidence>
<dbReference type="InterPro" id="IPR046938">
    <property type="entry name" value="DNA_clamp_sf"/>
</dbReference>
<accession>A0A4Q7IZM6</accession>
<keyword evidence="4" id="KW-1185">Reference proteome</keyword>
<dbReference type="PANTHER" id="PTHR30204">
    <property type="entry name" value="REDOX-CYCLING DRUG-SENSING TRANSCRIPTIONAL ACTIVATOR SOXR"/>
    <property type="match status" value="1"/>
</dbReference>
<dbReference type="SUPFAM" id="SSF46955">
    <property type="entry name" value="Putative DNA-binding domain"/>
    <property type="match status" value="1"/>
</dbReference>
<dbReference type="PANTHER" id="PTHR30204:SF97">
    <property type="entry name" value="MERR FAMILY REGULATORY PROTEIN"/>
    <property type="match status" value="1"/>
</dbReference>
<proteinExistence type="predicted"/>
<dbReference type="SUPFAM" id="SSF55979">
    <property type="entry name" value="DNA clamp"/>
    <property type="match status" value="1"/>
</dbReference>
<dbReference type="GO" id="GO:0003677">
    <property type="term" value="F:DNA binding"/>
    <property type="evidence" value="ECO:0007669"/>
    <property type="project" value="UniProtKB-KW"/>
</dbReference>
<keyword evidence="1" id="KW-0238">DNA-binding</keyword>
<name>A0A4Q7IZM6_9PSEU</name>
<organism evidence="3 4">
    <name type="scientific">Amycolatopsis suaedae</name>
    <dbReference type="NCBI Taxonomy" id="2510978"/>
    <lineage>
        <taxon>Bacteria</taxon>
        <taxon>Bacillati</taxon>
        <taxon>Actinomycetota</taxon>
        <taxon>Actinomycetes</taxon>
        <taxon>Pseudonocardiales</taxon>
        <taxon>Pseudonocardiaceae</taxon>
        <taxon>Amycolatopsis</taxon>
    </lineage>
</organism>
<dbReference type="GO" id="GO:0009360">
    <property type="term" value="C:DNA polymerase III complex"/>
    <property type="evidence" value="ECO:0007669"/>
    <property type="project" value="InterPro"/>
</dbReference>
<dbReference type="GO" id="GO:0006260">
    <property type="term" value="P:DNA replication"/>
    <property type="evidence" value="ECO:0007669"/>
    <property type="project" value="InterPro"/>
</dbReference>
<dbReference type="PROSITE" id="PS50937">
    <property type="entry name" value="HTH_MERR_2"/>
    <property type="match status" value="1"/>
</dbReference>
<dbReference type="GO" id="GO:0008408">
    <property type="term" value="F:3'-5' exonuclease activity"/>
    <property type="evidence" value="ECO:0007669"/>
    <property type="project" value="InterPro"/>
</dbReference>
<evidence type="ECO:0000313" key="3">
    <source>
        <dbReference type="EMBL" id="RZQ59553.1"/>
    </source>
</evidence>
<dbReference type="OrthoDB" id="7849865at2"/>
<comment type="caution">
    <text evidence="3">The sequence shown here is derived from an EMBL/GenBank/DDBJ whole genome shotgun (WGS) entry which is preliminary data.</text>
</comment>
<dbReference type="InterPro" id="IPR000551">
    <property type="entry name" value="MerR-type_HTH_dom"/>
</dbReference>
<sequence length="347" mass="36295">MSDELITIGVLARASGLTPSALRFYADCGLLPPASVDTATGYRYYSASQRERAIAIRRLRELDVPLPDVTRILDADPARAAQLLDRHVDALRERADRAAELAEVVKRSLLPPGLVLAGPVLAAAVEQVTPAAGAEGVLAGVLLEADAGAAVLTATDRYRLSTRALTPVQAGGEFAAVLDAAALARTVPWLREQDRVTLAPAAGALSLTAMSGESRDCGVVDGDFPDYRAVLDALTPASTRVLVGREALLDVVRHGGETVVLTADATGLRARLTGEPSRRIAATVDGRRVRVAFQPHILRAAVGTSIGPDVMLDITGPDQPVVVRSATDGDLTTLAMPTLDPTRTVAG</sequence>
<dbReference type="InterPro" id="IPR022637">
    <property type="entry name" value="DNA_polIII_beta_cen"/>
</dbReference>
<evidence type="ECO:0000313" key="4">
    <source>
        <dbReference type="Proteomes" id="UP000292003"/>
    </source>
</evidence>
<dbReference type="SMART" id="SM00422">
    <property type="entry name" value="HTH_MERR"/>
    <property type="match status" value="1"/>
</dbReference>
<dbReference type="AlphaFoldDB" id="A0A4Q7IZM6"/>
<evidence type="ECO:0000259" key="2">
    <source>
        <dbReference type="PROSITE" id="PS50937"/>
    </source>
</evidence>
<dbReference type="GO" id="GO:0003887">
    <property type="term" value="F:DNA-directed DNA polymerase activity"/>
    <property type="evidence" value="ECO:0007669"/>
    <property type="project" value="InterPro"/>
</dbReference>
<dbReference type="Gene3D" id="1.10.1660.10">
    <property type="match status" value="1"/>
</dbReference>
<dbReference type="GO" id="GO:0003700">
    <property type="term" value="F:DNA-binding transcription factor activity"/>
    <property type="evidence" value="ECO:0007669"/>
    <property type="project" value="InterPro"/>
</dbReference>
<protein>
    <submittedName>
        <fullName evidence="3">MerR family transcriptional regulator</fullName>
    </submittedName>
</protein>
<dbReference type="Pfam" id="PF02767">
    <property type="entry name" value="DNA_pol3_beta_2"/>
    <property type="match status" value="1"/>
</dbReference>
<dbReference type="RefSeq" id="WP_130479651.1">
    <property type="nucleotide sequence ID" value="NZ_SFCC01000023.1"/>
</dbReference>